<dbReference type="PANTHER" id="PTHR33164">
    <property type="entry name" value="TRANSCRIPTIONAL REGULATOR, MARR FAMILY"/>
    <property type="match status" value="1"/>
</dbReference>
<dbReference type="EMBL" id="CP030117">
    <property type="protein sequence ID" value="AWX56192.1"/>
    <property type="molecule type" value="Genomic_DNA"/>
</dbReference>
<dbReference type="SMART" id="SM00347">
    <property type="entry name" value="HTH_MARR"/>
    <property type="match status" value="1"/>
</dbReference>
<accession>A0A2Z4MI54</accession>
<evidence type="ECO:0000313" key="3">
    <source>
        <dbReference type="EMBL" id="AWX56192.1"/>
    </source>
</evidence>
<dbReference type="GO" id="GO:0006950">
    <property type="term" value="P:response to stress"/>
    <property type="evidence" value="ECO:0007669"/>
    <property type="project" value="TreeGrafter"/>
</dbReference>
<dbReference type="GO" id="GO:0003700">
    <property type="term" value="F:DNA-binding transcription factor activity"/>
    <property type="evidence" value="ECO:0007669"/>
    <property type="project" value="InterPro"/>
</dbReference>
<evidence type="ECO:0000313" key="4">
    <source>
        <dbReference type="Proteomes" id="UP000036061"/>
    </source>
</evidence>
<dbReference type="SUPFAM" id="SSF46785">
    <property type="entry name" value="Winged helix' DNA-binding domain"/>
    <property type="match status" value="1"/>
</dbReference>
<keyword evidence="1" id="KW-0238">DNA-binding</keyword>
<dbReference type="Pfam" id="PF01047">
    <property type="entry name" value="MarR"/>
    <property type="match status" value="1"/>
</dbReference>
<dbReference type="PANTHER" id="PTHR33164:SF57">
    <property type="entry name" value="MARR-FAMILY TRANSCRIPTIONAL REGULATOR"/>
    <property type="match status" value="1"/>
</dbReference>
<dbReference type="InterPro" id="IPR036390">
    <property type="entry name" value="WH_DNA-bd_sf"/>
</dbReference>
<gene>
    <name evidence="3" type="ORF">AB432_014580</name>
</gene>
<evidence type="ECO:0000259" key="2">
    <source>
        <dbReference type="PROSITE" id="PS50995"/>
    </source>
</evidence>
<organism evidence="3 4">
    <name type="scientific">Brevibacillus brevis</name>
    <name type="common">Bacillus brevis</name>
    <dbReference type="NCBI Taxonomy" id="1393"/>
    <lineage>
        <taxon>Bacteria</taxon>
        <taxon>Bacillati</taxon>
        <taxon>Bacillota</taxon>
        <taxon>Bacilli</taxon>
        <taxon>Bacillales</taxon>
        <taxon>Paenibacillaceae</taxon>
        <taxon>Brevibacillus</taxon>
    </lineage>
</organism>
<feature type="domain" description="HTH marR-type" evidence="2">
    <location>
        <begin position="10"/>
        <end position="146"/>
    </location>
</feature>
<protein>
    <submittedName>
        <fullName evidence="3">MarR family transcriptional regulator</fullName>
    </submittedName>
</protein>
<dbReference type="GO" id="GO:0003677">
    <property type="term" value="F:DNA binding"/>
    <property type="evidence" value="ECO:0007669"/>
    <property type="project" value="UniProtKB-KW"/>
</dbReference>
<dbReference type="InterPro" id="IPR000835">
    <property type="entry name" value="HTH_MarR-typ"/>
</dbReference>
<proteinExistence type="predicted"/>
<evidence type="ECO:0000256" key="1">
    <source>
        <dbReference type="ARBA" id="ARBA00023125"/>
    </source>
</evidence>
<dbReference type="Gene3D" id="1.10.10.10">
    <property type="entry name" value="Winged helix-like DNA-binding domain superfamily/Winged helix DNA-binding domain"/>
    <property type="match status" value="1"/>
</dbReference>
<dbReference type="PROSITE" id="PS50995">
    <property type="entry name" value="HTH_MARR_2"/>
    <property type="match status" value="1"/>
</dbReference>
<sequence>MLTNQISPPAIDIIHILIRATYSIQREFETKLAALDIPYHISGPRLRLLSIVSEAGKIRMNELAAKLGVKPRTVTDFIDALERDKLLVRSPDPTDRRATLIQLTELAQSSIDQVLALQADIAESILEDLPSEQRKQFYALLLQLIENKDLSIPSKDAFK</sequence>
<dbReference type="RefSeq" id="WP_048032890.1">
    <property type="nucleotide sequence ID" value="NZ_CP030117.1"/>
</dbReference>
<dbReference type="AlphaFoldDB" id="A0A2Z4MI54"/>
<dbReference type="InterPro" id="IPR039422">
    <property type="entry name" value="MarR/SlyA-like"/>
</dbReference>
<dbReference type="Proteomes" id="UP000036061">
    <property type="component" value="Chromosome"/>
</dbReference>
<dbReference type="InterPro" id="IPR036388">
    <property type="entry name" value="WH-like_DNA-bd_sf"/>
</dbReference>
<reference evidence="3 4" key="1">
    <citation type="journal article" date="2015" name="Genome Announc.">
        <title>Draft Genome Sequence of Brevibacillus brevis DZQ7, a Plant Growth-Promoting Rhizobacterium with Broad-Spectrum Antimicrobial Activity.</title>
        <authorList>
            <person name="Hou Q."/>
            <person name="Wang C."/>
            <person name="Hou X."/>
            <person name="Xia Z."/>
            <person name="Ye J."/>
            <person name="Liu K."/>
            <person name="Liu H."/>
            <person name="Wang J."/>
            <person name="Guo H."/>
            <person name="Yu X."/>
            <person name="Yang Y."/>
            <person name="Du B."/>
            <person name="Ding Y."/>
        </authorList>
    </citation>
    <scope>NUCLEOTIDE SEQUENCE [LARGE SCALE GENOMIC DNA]</scope>
    <source>
        <strain evidence="3 4">DZQ7</strain>
    </source>
</reference>
<dbReference type="PRINTS" id="PR00598">
    <property type="entry name" value="HTHMARR"/>
</dbReference>
<name>A0A2Z4MI54_BREBE</name>